<gene>
    <name evidence="1" type="ORF">QC762_0026380</name>
</gene>
<dbReference type="RefSeq" id="XP_062747257.1">
    <property type="nucleotide sequence ID" value="XM_062883155.1"/>
</dbReference>
<comment type="caution">
    <text evidence="1">The sequence shown here is derived from an EMBL/GenBank/DDBJ whole genome shotgun (WGS) entry which is preliminary data.</text>
</comment>
<evidence type="ECO:0000313" key="2">
    <source>
        <dbReference type="Proteomes" id="UP001323405"/>
    </source>
</evidence>
<dbReference type="EMBL" id="JAFFHA010000002">
    <property type="protein sequence ID" value="KAK4658285.1"/>
    <property type="molecule type" value="Genomic_DNA"/>
</dbReference>
<keyword evidence="2" id="KW-1185">Reference proteome</keyword>
<evidence type="ECO:0000313" key="1">
    <source>
        <dbReference type="EMBL" id="KAK4658285.1"/>
    </source>
</evidence>
<accession>A0ABR0GRC4</accession>
<dbReference type="GeneID" id="87902696"/>
<proteinExistence type="predicted"/>
<name>A0ABR0GRC4_9PEZI</name>
<sequence length="69" mass="7507">MNTHLQAMIVDIKNMKRLGTYFLFTINKTPLVYPLTVSFPFSTPASCSSLSISLLHFLNGSLSVPASSG</sequence>
<organism evidence="1 2">
    <name type="scientific">Podospora pseudocomata</name>
    <dbReference type="NCBI Taxonomy" id="2093779"/>
    <lineage>
        <taxon>Eukaryota</taxon>
        <taxon>Fungi</taxon>
        <taxon>Dikarya</taxon>
        <taxon>Ascomycota</taxon>
        <taxon>Pezizomycotina</taxon>
        <taxon>Sordariomycetes</taxon>
        <taxon>Sordariomycetidae</taxon>
        <taxon>Sordariales</taxon>
        <taxon>Podosporaceae</taxon>
        <taxon>Podospora</taxon>
    </lineage>
</organism>
<protein>
    <submittedName>
        <fullName evidence="1">Uncharacterized protein</fullName>
    </submittedName>
</protein>
<dbReference type="Proteomes" id="UP001323405">
    <property type="component" value="Unassembled WGS sequence"/>
</dbReference>
<reference evidence="1 2" key="1">
    <citation type="journal article" date="2023" name="bioRxiv">
        <title>High-quality genome assemblies of four members of thePodospora anserinaspecies complex.</title>
        <authorList>
            <person name="Ament-Velasquez S.L."/>
            <person name="Vogan A.A."/>
            <person name="Wallerman O."/>
            <person name="Hartmann F."/>
            <person name="Gautier V."/>
            <person name="Silar P."/>
            <person name="Giraud T."/>
            <person name="Johannesson H."/>
        </authorList>
    </citation>
    <scope>NUCLEOTIDE SEQUENCE [LARGE SCALE GENOMIC DNA]</scope>
    <source>
        <strain evidence="1 2">CBS 415.72m</strain>
    </source>
</reference>